<dbReference type="EMBL" id="LRQR01000021">
    <property type="protein sequence ID" value="KXA62464.1"/>
    <property type="molecule type" value="Genomic_DNA"/>
</dbReference>
<dbReference type="AlphaFoldDB" id="A0A133S247"/>
<comment type="caution">
    <text evidence="1">The sequence shown here is derived from an EMBL/GenBank/DDBJ whole genome shotgun (WGS) entry which is preliminary data.</text>
</comment>
<proteinExistence type="predicted"/>
<reference evidence="1 2" key="1">
    <citation type="submission" date="2016-01" db="EMBL/GenBank/DDBJ databases">
        <authorList>
            <person name="Oliw E.H."/>
        </authorList>
    </citation>
    <scope>NUCLEOTIDE SEQUENCE [LARGE SCALE GENOMIC DNA]</scope>
    <source>
        <strain evidence="1 2">CMW7705B</strain>
    </source>
</reference>
<accession>A0A133S247</accession>
<feature type="non-terminal residue" evidence="1">
    <location>
        <position position="1"/>
    </location>
</feature>
<dbReference type="Proteomes" id="UP000070065">
    <property type="component" value="Unassembled WGS sequence"/>
</dbReference>
<evidence type="ECO:0000313" key="2">
    <source>
        <dbReference type="Proteomes" id="UP000070065"/>
    </source>
</evidence>
<evidence type="ECO:0000313" key="1">
    <source>
        <dbReference type="EMBL" id="KXA62464.1"/>
    </source>
</evidence>
<organism evidence="1 2">
    <name type="scientific">Streptococcus mitis</name>
    <dbReference type="NCBI Taxonomy" id="28037"/>
    <lineage>
        <taxon>Bacteria</taxon>
        <taxon>Bacillati</taxon>
        <taxon>Bacillota</taxon>
        <taxon>Bacilli</taxon>
        <taxon>Lactobacillales</taxon>
        <taxon>Streptococcaceae</taxon>
        <taxon>Streptococcus</taxon>
        <taxon>Streptococcus mitis group</taxon>
    </lineage>
</organism>
<protein>
    <submittedName>
        <fullName evidence="1">Uncharacterized protein</fullName>
    </submittedName>
</protein>
<dbReference type="PATRIC" id="fig|28037.231.peg.328"/>
<sequence length="41" mass="5126">DFFCLTFGVQFTGVEFYNVFYFILWYSFAKKEYNILLYPKY</sequence>
<gene>
    <name evidence="1" type="ORF">HMPREF3228_00328</name>
</gene>
<name>A0A133S247_STRMT</name>